<dbReference type="Pfam" id="PF05025">
    <property type="entry name" value="RbsD_FucU"/>
    <property type="match status" value="1"/>
</dbReference>
<keyword evidence="8" id="KW-1185">Reference proteome</keyword>
<dbReference type="OrthoDB" id="9805009at2"/>
<dbReference type="GO" id="GO:0019303">
    <property type="term" value="P:D-ribose catabolic process"/>
    <property type="evidence" value="ECO:0007669"/>
    <property type="project" value="UniProtKB-UniRule"/>
</dbReference>
<dbReference type="InterPro" id="IPR023750">
    <property type="entry name" value="RbsD-like_sf"/>
</dbReference>
<dbReference type="PANTHER" id="PTHR37831">
    <property type="entry name" value="D-RIBOSE PYRANASE"/>
    <property type="match status" value="1"/>
</dbReference>
<keyword evidence="4 6" id="KW-0413">Isomerase</keyword>
<comment type="pathway">
    <text evidence="6">Carbohydrate metabolism; D-ribose degradation; D-ribose 5-phosphate from beta-D-ribopyranose: step 1/2.</text>
</comment>
<dbReference type="AlphaFoldDB" id="A0A4Y8LGT8"/>
<dbReference type="InterPro" id="IPR023064">
    <property type="entry name" value="D-ribose_pyranase"/>
</dbReference>
<evidence type="ECO:0000256" key="5">
    <source>
        <dbReference type="ARBA" id="ARBA00023277"/>
    </source>
</evidence>
<feature type="binding site" evidence="6">
    <location>
        <position position="28"/>
    </location>
    <ligand>
        <name>substrate</name>
    </ligand>
</feature>
<evidence type="ECO:0000256" key="1">
    <source>
        <dbReference type="ARBA" id="ARBA00000223"/>
    </source>
</evidence>
<dbReference type="Gene3D" id="3.40.1650.10">
    <property type="entry name" value="RbsD-like domain"/>
    <property type="match status" value="1"/>
</dbReference>
<comment type="caution">
    <text evidence="7">The sequence shown here is derived from an EMBL/GenBank/DDBJ whole genome shotgun (WGS) entry which is preliminary data.</text>
</comment>
<proteinExistence type="inferred from homology"/>
<protein>
    <recommendedName>
        <fullName evidence="2 6">D-ribose pyranase</fullName>
        <ecNumber evidence="2 6">5.4.99.62</ecNumber>
    </recommendedName>
</protein>
<feature type="active site" description="Proton donor" evidence="6">
    <location>
        <position position="20"/>
    </location>
</feature>
<keyword evidence="3 6" id="KW-0963">Cytoplasm</keyword>
<dbReference type="GO" id="GO:0062193">
    <property type="term" value="F:D-ribose pyranase activity"/>
    <property type="evidence" value="ECO:0007669"/>
    <property type="project" value="UniProtKB-EC"/>
</dbReference>
<name>A0A4Y8LGT8_9BACL</name>
<sequence>MRKSHFLNSEITKVFADLGHTDTVVIADCGLPIPDHVKKIDLSLTLGIPDIETVLKAVINEMEVESVTVAEEADTQNQTFSSLVTEQFNLIEKVSHEQFKQQTSTAKAVIRTGEHTPYANIILHAGVIF</sequence>
<dbReference type="GO" id="GO:0016872">
    <property type="term" value="F:intramolecular lyase activity"/>
    <property type="evidence" value="ECO:0007669"/>
    <property type="project" value="UniProtKB-UniRule"/>
</dbReference>
<keyword evidence="5 6" id="KW-0119">Carbohydrate metabolism</keyword>
<comment type="subcellular location">
    <subcellularLocation>
        <location evidence="6">Cytoplasm</location>
    </subcellularLocation>
</comment>
<dbReference type="Proteomes" id="UP000297776">
    <property type="component" value="Unassembled WGS sequence"/>
</dbReference>
<evidence type="ECO:0000313" key="7">
    <source>
        <dbReference type="EMBL" id="TFE01563.1"/>
    </source>
</evidence>
<dbReference type="GO" id="GO:0005829">
    <property type="term" value="C:cytosol"/>
    <property type="evidence" value="ECO:0007669"/>
    <property type="project" value="TreeGrafter"/>
</dbReference>
<evidence type="ECO:0000256" key="4">
    <source>
        <dbReference type="ARBA" id="ARBA00023235"/>
    </source>
</evidence>
<reference evidence="7 8" key="1">
    <citation type="submission" date="2019-03" db="EMBL/GenBank/DDBJ databases">
        <authorList>
            <person name="Yang Y."/>
        </authorList>
    </citation>
    <scope>NUCLEOTIDE SEQUENCE [LARGE SCALE GENOMIC DNA]</scope>
    <source>
        <strain evidence="7 8">ASL-1</strain>
    </source>
</reference>
<evidence type="ECO:0000256" key="2">
    <source>
        <dbReference type="ARBA" id="ARBA00012862"/>
    </source>
</evidence>
<dbReference type="PANTHER" id="PTHR37831:SF1">
    <property type="entry name" value="D-RIBOSE PYRANASE"/>
    <property type="match status" value="1"/>
</dbReference>
<dbReference type="NCBIfam" id="NF008761">
    <property type="entry name" value="PRK11797.1"/>
    <property type="match status" value="1"/>
</dbReference>
<evidence type="ECO:0000313" key="8">
    <source>
        <dbReference type="Proteomes" id="UP000297776"/>
    </source>
</evidence>
<comment type="function">
    <text evidence="6">Catalyzes the interconversion of beta-pyran and beta-furan forms of D-ribose.</text>
</comment>
<dbReference type="InterPro" id="IPR007721">
    <property type="entry name" value="RbsD_FucU"/>
</dbReference>
<dbReference type="SUPFAM" id="SSF102546">
    <property type="entry name" value="RbsD-like"/>
    <property type="match status" value="1"/>
</dbReference>
<dbReference type="RefSeq" id="WP_134381281.1">
    <property type="nucleotide sequence ID" value="NZ_SORX01000004.1"/>
</dbReference>
<feature type="binding site" evidence="6">
    <location>
        <begin position="118"/>
        <end position="120"/>
    </location>
    <ligand>
        <name>substrate</name>
    </ligand>
</feature>
<dbReference type="GO" id="GO:0048029">
    <property type="term" value="F:monosaccharide binding"/>
    <property type="evidence" value="ECO:0007669"/>
    <property type="project" value="InterPro"/>
</dbReference>
<dbReference type="HAMAP" id="MF_01661">
    <property type="entry name" value="D_rib_pyranase"/>
    <property type="match status" value="1"/>
</dbReference>
<organism evidence="7 8">
    <name type="scientific">Jeotgalibacillus salarius</name>
    <dbReference type="NCBI Taxonomy" id="546023"/>
    <lineage>
        <taxon>Bacteria</taxon>
        <taxon>Bacillati</taxon>
        <taxon>Bacillota</taxon>
        <taxon>Bacilli</taxon>
        <taxon>Bacillales</taxon>
        <taxon>Caryophanaceae</taxon>
        <taxon>Jeotgalibacillus</taxon>
    </lineage>
</organism>
<comment type="catalytic activity">
    <reaction evidence="1 6">
        <text>beta-D-ribopyranose = beta-D-ribofuranose</text>
        <dbReference type="Rhea" id="RHEA:25432"/>
        <dbReference type="ChEBI" id="CHEBI:27476"/>
        <dbReference type="ChEBI" id="CHEBI:47002"/>
        <dbReference type="EC" id="5.4.99.62"/>
    </reaction>
</comment>
<dbReference type="UniPathway" id="UPA00916">
    <property type="reaction ID" value="UER00888"/>
</dbReference>
<evidence type="ECO:0000256" key="6">
    <source>
        <dbReference type="HAMAP-Rule" id="MF_01661"/>
    </source>
</evidence>
<gene>
    <name evidence="6 7" type="primary">rbsD</name>
    <name evidence="7" type="ORF">E2626_08290</name>
</gene>
<dbReference type="EC" id="5.4.99.62" evidence="2 6"/>
<evidence type="ECO:0000256" key="3">
    <source>
        <dbReference type="ARBA" id="ARBA00022490"/>
    </source>
</evidence>
<feature type="binding site" evidence="6">
    <location>
        <position position="96"/>
    </location>
    <ligand>
        <name>substrate</name>
    </ligand>
</feature>
<comment type="similarity">
    <text evidence="6">Belongs to the RbsD / FucU family. RbsD subfamily.</text>
</comment>
<dbReference type="EMBL" id="SORX01000004">
    <property type="protein sequence ID" value="TFE01563.1"/>
    <property type="molecule type" value="Genomic_DNA"/>
</dbReference>
<accession>A0A4Y8LGT8</accession>
<comment type="subunit">
    <text evidence="6">Homodecamer.</text>
</comment>